<dbReference type="GO" id="GO:0018189">
    <property type="term" value="P:pyrroloquinoline quinone biosynthetic process"/>
    <property type="evidence" value="ECO:0007669"/>
    <property type="project" value="UniProtKB-UniPathway"/>
</dbReference>
<comment type="function">
    <text evidence="11">Required for coenzyme pyrroloquinoline quinone (PQQ) biosynthesis. It is thought that this protein is a protease that cleaves peptides bond in a small peptide (gene pqqA), providing the glutamate and tyrosine residues which are necessary for the synthesis of PQQ.</text>
</comment>
<evidence type="ECO:0000256" key="5">
    <source>
        <dbReference type="ARBA" id="ARBA00022670"/>
    </source>
</evidence>
<dbReference type="RefSeq" id="WP_100700040.1">
    <property type="nucleotide sequence ID" value="NZ_PIQI01000003.1"/>
</dbReference>
<keyword evidence="6" id="KW-0479">Metal-binding</keyword>
<evidence type="ECO:0000256" key="3">
    <source>
        <dbReference type="ARBA" id="ARBA00007261"/>
    </source>
</evidence>
<keyword evidence="5" id="KW-0645">Protease</keyword>
<dbReference type="PANTHER" id="PTHR43690">
    <property type="entry name" value="NARDILYSIN"/>
    <property type="match status" value="1"/>
</dbReference>
<evidence type="ECO:0000256" key="9">
    <source>
        <dbReference type="ARBA" id="ARBA00022905"/>
    </source>
</evidence>
<evidence type="ECO:0000256" key="12">
    <source>
        <dbReference type="ARBA" id="ARBA00030977"/>
    </source>
</evidence>
<keyword evidence="17" id="KW-1185">Reference proteome</keyword>
<dbReference type="Gene3D" id="3.30.830.10">
    <property type="entry name" value="Metalloenzyme, LuxS/M16 peptidase-like"/>
    <property type="match status" value="2"/>
</dbReference>
<name>A0A2M9WIL6_9GAMM</name>
<dbReference type="EMBL" id="PIQI01000003">
    <property type="protein sequence ID" value="PJZ07412.1"/>
    <property type="molecule type" value="Genomic_DNA"/>
</dbReference>
<feature type="domain" description="Coenzyme PQQ synthesis protein F N-terminal lobe" evidence="14">
    <location>
        <begin position="253"/>
        <end position="386"/>
    </location>
</feature>
<organism evidence="16 17">
    <name type="scientific">Pantoea rodasii</name>
    <dbReference type="NCBI Taxonomy" id="1076549"/>
    <lineage>
        <taxon>Bacteria</taxon>
        <taxon>Pseudomonadati</taxon>
        <taxon>Pseudomonadota</taxon>
        <taxon>Gammaproteobacteria</taxon>
        <taxon>Enterobacterales</taxon>
        <taxon>Erwiniaceae</taxon>
        <taxon>Pantoea</taxon>
    </lineage>
</organism>
<keyword evidence="7" id="KW-0378">Hydrolase</keyword>
<keyword evidence="9" id="KW-0884">PQQ biosynthesis</keyword>
<dbReference type="InterPro" id="IPR011765">
    <property type="entry name" value="Pept_M16_N"/>
</dbReference>
<dbReference type="Proteomes" id="UP000232062">
    <property type="component" value="Unassembled WGS sequence"/>
</dbReference>
<comment type="caution">
    <text evidence="16">The sequence shown here is derived from an EMBL/GenBank/DDBJ whole genome shotgun (WGS) entry which is preliminary data.</text>
</comment>
<dbReference type="InterPro" id="IPR011249">
    <property type="entry name" value="Metalloenz_LuxS/M16"/>
</dbReference>
<dbReference type="InterPro" id="IPR054734">
    <property type="entry name" value="PqqF-like_C_4"/>
</dbReference>
<evidence type="ECO:0000256" key="1">
    <source>
        <dbReference type="ARBA" id="ARBA00001947"/>
    </source>
</evidence>
<evidence type="ECO:0000256" key="10">
    <source>
        <dbReference type="ARBA" id="ARBA00023049"/>
    </source>
</evidence>
<dbReference type="InterPro" id="IPR054740">
    <property type="entry name" value="PqqF_N_2"/>
</dbReference>
<gene>
    <name evidence="16" type="primary">pqqF</name>
    <name evidence="16" type="ORF">PRCB_01755</name>
</gene>
<evidence type="ECO:0000259" key="15">
    <source>
        <dbReference type="Pfam" id="PF22456"/>
    </source>
</evidence>
<feature type="domain" description="Coenzyme PQQ synthesis protein F-like C-terminal lobe" evidence="15">
    <location>
        <begin position="633"/>
        <end position="722"/>
    </location>
</feature>
<dbReference type="OrthoDB" id="9811314at2"/>
<comment type="similarity">
    <text evidence="3">Belongs to the peptidase M16 family.</text>
</comment>
<dbReference type="InterPro" id="IPR050626">
    <property type="entry name" value="Peptidase_M16"/>
</dbReference>
<feature type="domain" description="Peptidase M16 N-terminal" evidence="13">
    <location>
        <begin position="16"/>
        <end position="145"/>
    </location>
</feature>
<dbReference type="InterPro" id="IPR011844">
    <property type="entry name" value="PQQ_synth_PqqF"/>
</dbReference>
<dbReference type="Pfam" id="PF22456">
    <property type="entry name" value="PqqF-like_C_4"/>
    <property type="match status" value="1"/>
</dbReference>
<evidence type="ECO:0000256" key="11">
    <source>
        <dbReference type="ARBA" id="ARBA00024932"/>
    </source>
</evidence>
<dbReference type="NCBIfam" id="TIGR02110">
    <property type="entry name" value="PQQ_syn_pqqF"/>
    <property type="match status" value="1"/>
</dbReference>
<reference evidence="16 17" key="1">
    <citation type="submission" date="2017-11" db="EMBL/GenBank/DDBJ databases">
        <title>The genome sequence of Pantoea rodasii DSM 26611.</title>
        <authorList>
            <person name="Gao J."/>
            <person name="Mao X."/>
            <person name="Sun J."/>
        </authorList>
    </citation>
    <scope>NUCLEOTIDE SEQUENCE [LARGE SCALE GENOMIC DNA]</scope>
    <source>
        <strain evidence="16 17">DSM 26611</strain>
    </source>
</reference>
<dbReference type="Pfam" id="PF22454">
    <property type="entry name" value="PQQ_syn_pqqF_N_2"/>
    <property type="match status" value="1"/>
</dbReference>
<keyword evidence="10" id="KW-0482">Metalloprotease</keyword>
<dbReference type="PANTHER" id="PTHR43690:SF18">
    <property type="entry name" value="INSULIN-DEGRADING ENZYME-RELATED"/>
    <property type="match status" value="1"/>
</dbReference>
<evidence type="ECO:0000256" key="8">
    <source>
        <dbReference type="ARBA" id="ARBA00022833"/>
    </source>
</evidence>
<dbReference type="Pfam" id="PF00675">
    <property type="entry name" value="Peptidase_M16"/>
    <property type="match status" value="1"/>
</dbReference>
<dbReference type="InterPro" id="IPR001431">
    <property type="entry name" value="Pept_M16_Zn_BS"/>
</dbReference>
<dbReference type="AlphaFoldDB" id="A0A2M9WIL6"/>
<keyword evidence="8" id="KW-0862">Zinc</keyword>
<evidence type="ECO:0000256" key="7">
    <source>
        <dbReference type="ARBA" id="ARBA00022801"/>
    </source>
</evidence>
<proteinExistence type="inferred from homology"/>
<sequence length="772" mass="86119">MSSRQLRLANGLKCHLHHQPDARDAAALVRVQAGSLDEPDRWPGLAHLLEHLLFCGSERFKDSDRLMPWVQQQGGQVNATTQLSSSAFFFQLPSANLTEGVQRLSDMIAAPLLSQQAIQQEVAVIDAECQLLQQHAETLCETALVERLGGAFQRFRVGNQQVFGDNVTLLQLALRDFHQRFYHANAMELWLQGPQSLDELAQLAQHFSSPSSAKNKPSTPAPILPPGDTMLQLSGDESFWLTLMLSGDEHTLRDNVTLLSVFWQDEAPGSLLAALREAGLCDTLQGQWLWQDARHGWLALRFSGPKISAEQAQQIEFCFRQHLAAISLCTSEQHQHYAQLARHDFACLSPLEQLRGRALGFAPADYVPQGFSAFLAALAQVPCSRLLTQQQLDRAESVQTQGFTLLRKKWLPQSLSAFSTPAFFFYPTAQPAVLPLLSPIAMPLPRIAPRQQVETLLLRPAFYHTLSDADAQARQLLLRPVLAELRHAGGTGSWQQRQGVWQLVLNLPVGESHALLAVYDALEALNLTPELKPQVLAQTIVIRQLLAALPTQLIVPTRDARWLAAWCGKHSALHQRVAHLLSDFTPGLANCAQSPRLQRGIKPIRCTGGDQALLLFIPLPLADDRHLAALRALSLMLEPRFFQRLRVDQQIGYVVSARYQRVADVDGLMLALQSPQIPWQTLLGHCKRFLREIVAELDAITPQTLAAWQATLREQCDASDNAEAALQGLRQQQGLPNLTRDAVASLTLPLIQQLHIRLLRERRRWRILVNQS</sequence>
<comment type="cofactor">
    <cofactor evidence="1">
        <name>Zn(2+)</name>
        <dbReference type="ChEBI" id="CHEBI:29105"/>
    </cofactor>
</comment>
<dbReference type="GO" id="GO:0004222">
    <property type="term" value="F:metalloendopeptidase activity"/>
    <property type="evidence" value="ECO:0007669"/>
    <property type="project" value="InterPro"/>
</dbReference>
<dbReference type="SUPFAM" id="SSF63411">
    <property type="entry name" value="LuxS/MPP-like metallohydrolase"/>
    <property type="match status" value="2"/>
</dbReference>
<evidence type="ECO:0000313" key="16">
    <source>
        <dbReference type="EMBL" id="PJZ07412.1"/>
    </source>
</evidence>
<evidence type="ECO:0000259" key="14">
    <source>
        <dbReference type="Pfam" id="PF22454"/>
    </source>
</evidence>
<evidence type="ECO:0000256" key="2">
    <source>
        <dbReference type="ARBA" id="ARBA00004886"/>
    </source>
</evidence>
<evidence type="ECO:0000256" key="4">
    <source>
        <dbReference type="ARBA" id="ARBA00015088"/>
    </source>
</evidence>
<evidence type="ECO:0000313" key="17">
    <source>
        <dbReference type="Proteomes" id="UP000232062"/>
    </source>
</evidence>
<dbReference type="UniPathway" id="UPA00539"/>
<evidence type="ECO:0000259" key="13">
    <source>
        <dbReference type="Pfam" id="PF00675"/>
    </source>
</evidence>
<protein>
    <recommendedName>
        <fullName evidence="4">Coenzyme PQQ synthesis protein F</fullName>
    </recommendedName>
    <alternativeName>
        <fullName evidence="12">Pyrroloquinoline quinone biosynthesis protein F</fullName>
    </alternativeName>
</protein>
<dbReference type="PROSITE" id="PS00143">
    <property type="entry name" value="INSULINASE"/>
    <property type="match status" value="1"/>
</dbReference>
<evidence type="ECO:0000256" key="6">
    <source>
        <dbReference type="ARBA" id="ARBA00022723"/>
    </source>
</evidence>
<accession>A0A2M9WIL6</accession>
<comment type="pathway">
    <text evidence="2">Cofactor biosynthesis; pyrroloquinoline quinone biosynthesis.</text>
</comment>
<dbReference type="GO" id="GO:0008270">
    <property type="term" value="F:zinc ion binding"/>
    <property type="evidence" value="ECO:0007669"/>
    <property type="project" value="InterPro"/>
</dbReference>
<dbReference type="GO" id="GO:0006508">
    <property type="term" value="P:proteolysis"/>
    <property type="evidence" value="ECO:0007669"/>
    <property type="project" value="UniProtKB-KW"/>
</dbReference>